<dbReference type="SUPFAM" id="SSF46785">
    <property type="entry name" value="Winged helix' DNA-binding domain"/>
    <property type="match status" value="1"/>
</dbReference>
<gene>
    <name evidence="5" type="ORF">EOD43_02520</name>
</gene>
<keyword evidence="2" id="KW-0238">DNA-binding</keyword>
<evidence type="ECO:0000256" key="3">
    <source>
        <dbReference type="ARBA" id="ARBA00023163"/>
    </source>
</evidence>
<dbReference type="RefSeq" id="WP_127740790.1">
    <property type="nucleotide sequence ID" value="NZ_SACN01000001.1"/>
</dbReference>
<dbReference type="SUPFAM" id="SSF51206">
    <property type="entry name" value="cAMP-binding domain-like"/>
    <property type="match status" value="1"/>
</dbReference>
<dbReference type="InterPro" id="IPR012318">
    <property type="entry name" value="HTH_CRP"/>
</dbReference>
<reference evidence="5 6" key="1">
    <citation type="submission" date="2019-01" db="EMBL/GenBank/DDBJ databases">
        <authorList>
            <person name="Chen W.-M."/>
        </authorList>
    </citation>
    <scope>NUCLEOTIDE SEQUENCE [LARGE SCALE GENOMIC DNA]</scope>
    <source>
        <strain evidence="5 6">CCP-7</strain>
    </source>
</reference>
<keyword evidence="6" id="KW-1185">Reference proteome</keyword>
<dbReference type="Pfam" id="PF13545">
    <property type="entry name" value="HTH_Crp_2"/>
    <property type="match status" value="1"/>
</dbReference>
<evidence type="ECO:0000313" key="6">
    <source>
        <dbReference type="Proteomes" id="UP000282971"/>
    </source>
</evidence>
<protein>
    <submittedName>
        <fullName evidence="5">Crp/Fnr family transcriptional regulator</fullName>
    </submittedName>
</protein>
<dbReference type="Pfam" id="PF00027">
    <property type="entry name" value="cNMP_binding"/>
    <property type="match status" value="1"/>
</dbReference>
<evidence type="ECO:0000259" key="4">
    <source>
        <dbReference type="PROSITE" id="PS51063"/>
    </source>
</evidence>
<dbReference type="EMBL" id="SACN01000001">
    <property type="protein sequence ID" value="RVT92809.1"/>
    <property type="molecule type" value="Genomic_DNA"/>
</dbReference>
<evidence type="ECO:0000256" key="2">
    <source>
        <dbReference type="ARBA" id="ARBA00023125"/>
    </source>
</evidence>
<evidence type="ECO:0000313" key="5">
    <source>
        <dbReference type="EMBL" id="RVT92809.1"/>
    </source>
</evidence>
<dbReference type="InterPro" id="IPR018490">
    <property type="entry name" value="cNMP-bd_dom_sf"/>
</dbReference>
<name>A0A437M564_9SPHN</name>
<dbReference type="SMART" id="SM00419">
    <property type="entry name" value="HTH_CRP"/>
    <property type="match status" value="1"/>
</dbReference>
<dbReference type="GO" id="GO:0003677">
    <property type="term" value="F:DNA binding"/>
    <property type="evidence" value="ECO:0007669"/>
    <property type="project" value="UniProtKB-KW"/>
</dbReference>
<dbReference type="Proteomes" id="UP000282971">
    <property type="component" value="Unassembled WGS sequence"/>
</dbReference>
<organism evidence="5 6">
    <name type="scientific">Sphingomonas crocodyli</name>
    <dbReference type="NCBI Taxonomy" id="1979270"/>
    <lineage>
        <taxon>Bacteria</taxon>
        <taxon>Pseudomonadati</taxon>
        <taxon>Pseudomonadota</taxon>
        <taxon>Alphaproteobacteria</taxon>
        <taxon>Sphingomonadales</taxon>
        <taxon>Sphingomonadaceae</taxon>
        <taxon>Sphingomonas</taxon>
    </lineage>
</organism>
<evidence type="ECO:0000256" key="1">
    <source>
        <dbReference type="ARBA" id="ARBA00023015"/>
    </source>
</evidence>
<dbReference type="Gene3D" id="2.60.120.10">
    <property type="entry name" value="Jelly Rolls"/>
    <property type="match status" value="1"/>
</dbReference>
<comment type="caution">
    <text evidence="5">The sequence shown here is derived from an EMBL/GenBank/DDBJ whole genome shotgun (WGS) entry which is preliminary data.</text>
</comment>
<dbReference type="InterPro" id="IPR036388">
    <property type="entry name" value="WH-like_DNA-bd_sf"/>
</dbReference>
<dbReference type="Gene3D" id="1.10.10.10">
    <property type="entry name" value="Winged helix-like DNA-binding domain superfamily/Winged helix DNA-binding domain"/>
    <property type="match status" value="1"/>
</dbReference>
<dbReference type="InterPro" id="IPR036390">
    <property type="entry name" value="WH_DNA-bd_sf"/>
</dbReference>
<sequence>MLTDRLLKGRRDVVLDPKERAAIEAAISEVRSVPARTVLIEAGVAVRQCALLVEGSMCRYIDDRDGLRQLVALHVPGDFVDLHSYALKSLEHDVATLTEAKVAIVPHDRIRALTADSPDLARKLWFATLLDAAMHRAWLFRLGRLDAMGRLAHFLCETNARLKAVGLSDGRRFQLDLTQNDLAEICGVTSIHVNRILRQLREEGICTYRSSLVEILRPDLLAARGQFDDAYLYLDESPARSD</sequence>
<feature type="domain" description="HTH crp-type" evidence="4">
    <location>
        <begin position="145"/>
        <end position="219"/>
    </location>
</feature>
<keyword evidence="1" id="KW-0805">Transcription regulation</keyword>
<dbReference type="InterPro" id="IPR014710">
    <property type="entry name" value="RmlC-like_jellyroll"/>
</dbReference>
<dbReference type="AlphaFoldDB" id="A0A437M564"/>
<dbReference type="PROSITE" id="PS51063">
    <property type="entry name" value="HTH_CRP_2"/>
    <property type="match status" value="1"/>
</dbReference>
<keyword evidence="3" id="KW-0804">Transcription</keyword>
<dbReference type="GO" id="GO:0006355">
    <property type="term" value="P:regulation of DNA-templated transcription"/>
    <property type="evidence" value="ECO:0007669"/>
    <property type="project" value="InterPro"/>
</dbReference>
<proteinExistence type="predicted"/>
<dbReference type="OrthoDB" id="6155297at2"/>
<accession>A0A437M564</accession>
<dbReference type="CDD" id="cd00038">
    <property type="entry name" value="CAP_ED"/>
    <property type="match status" value="1"/>
</dbReference>
<dbReference type="InterPro" id="IPR000595">
    <property type="entry name" value="cNMP-bd_dom"/>
</dbReference>